<feature type="region of interest" description="Disordered" evidence="1">
    <location>
        <begin position="454"/>
        <end position="530"/>
    </location>
</feature>
<proteinExistence type="predicted"/>
<protein>
    <recommendedName>
        <fullName evidence="4">F-box domain-containing protein</fullName>
    </recommendedName>
</protein>
<reference evidence="2" key="1">
    <citation type="journal article" date="2020" name="Fungal Divers.">
        <title>Resolving the Mortierellaceae phylogeny through synthesis of multi-gene phylogenetics and phylogenomics.</title>
        <authorList>
            <person name="Vandepol N."/>
            <person name="Liber J."/>
            <person name="Desiro A."/>
            <person name="Na H."/>
            <person name="Kennedy M."/>
            <person name="Barry K."/>
            <person name="Grigoriev I.V."/>
            <person name="Miller A.N."/>
            <person name="O'Donnell K."/>
            <person name="Stajich J.E."/>
            <person name="Bonito G."/>
        </authorList>
    </citation>
    <scope>NUCLEOTIDE SEQUENCE</scope>
    <source>
        <strain evidence="2">NRRL 6426</strain>
    </source>
</reference>
<evidence type="ECO:0000313" key="3">
    <source>
        <dbReference type="Proteomes" id="UP000748756"/>
    </source>
</evidence>
<dbReference type="SUPFAM" id="SSF52047">
    <property type="entry name" value="RNI-like"/>
    <property type="match status" value="1"/>
</dbReference>
<name>A0A9P5RVC2_9FUNG</name>
<comment type="caution">
    <text evidence="2">The sequence shown here is derived from an EMBL/GenBank/DDBJ whole genome shotgun (WGS) entry which is preliminary data.</text>
</comment>
<feature type="compositionally biased region" description="Acidic residues" evidence="1">
    <location>
        <begin position="454"/>
        <end position="483"/>
    </location>
</feature>
<sequence>LAAGPDIHSQPHMSTHPLEVPEILTRIGQYLSLWVEHDENDLGERTIAFDHHTLLSCMQVSKLWYQTLLPILWYSYDGLRMAALPQEVITRYSRHFRHFHSNGYHAGPFLSTHLVELTIYIKMMDPPFSLTSQKRLIRANPRLRYLVWYGPDRTTELEAEDFMGLRCLQELRLFNWDGGDMRLTRVLGAVKETIRTFEVSRIKGVLPGDLSGALHRRLDPVYHPEDQEDDYIISLNNRSNCSSRSNSSNSAATVTDRAATITGDDVVGVEEQEGLVLPYMEKIKVIFDRNPDYVELAQCCPNLKRLTVSGLGHGDSYRLSRCLRDHCQKLKVLVLKDVLLPQEDAIELLRSCLSAGGLTKIHLDVVGFQQECISAILLHASTLEKLTIASTAEDAVDLEGVLRIMVECEKLKSLRFMLDTSVPDVDVLEAWRAQEWACTGLEKLGIEFNYCEFGDEDDDEDVDKDDSEDNDEEEEDDIDDDNGGSENKDKAKTMEHDTEGRRDENEARQGTMAVRQARKDEEDNRKKMTISSKTPYMGWYRHPQESHDFGSLGKRRDEADRAALRILFDMVQEFKKLHTLKWKDIEYTRSSTPPKCRHIK</sequence>
<accession>A0A9P5RVC2</accession>
<evidence type="ECO:0000256" key="1">
    <source>
        <dbReference type="SAM" id="MobiDB-lite"/>
    </source>
</evidence>
<dbReference type="EMBL" id="JAAAUQ010000626">
    <property type="protein sequence ID" value="KAF9148691.1"/>
    <property type="molecule type" value="Genomic_DNA"/>
</dbReference>
<dbReference type="InterPro" id="IPR032675">
    <property type="entry name" value="LRR_dom_sf"/>
</dbReference>
<evidence type="ECO:0000313" key="2">
    <source>
        <dbReference type="EMBL" id="KAF9148691.1"/>
    </source>
</evidence>
<evidence type="ECO:0008006" key="4">
    <source>
        <dbReference type="Google" id="ProtNLM"/>
    </source>
</evidence>
<gene>
    <name evidence="2" type="ORF">BG015_009563</name>
</gene>
<keyword evidence="3" id="KW-1185">Reference proteome</keyword>
<feature type="compositionally biased region" description="Basic and acidic residues" evidence="1">
    <location>
        <begin position="486"/>
        <end position="507"/>
    </location>
</feature>
<feature type="compositionally biased region" description="Basic and acidic residues" evidence="1">
    <location>
        <begin position="517"/>
        <end position="526"/>
    </location>
</feature>
<dbReference type="Proteomes" id="UP000748756">
    <property type="component" value="Unassembled WGS sequence"/>
</dbReference>
<organism evidence="2 3">
    <name type="scientific">Linnemannia schmuckeri</name>
    <dbReference type="NCBI Taxonomy" id="64567"/>
    <lineage>
        <taxon>Eukaryota</taxon>
        <taxon>Fungi</taxon>
        <taxon>Fungi incertae sedis</taxon>
        <taxon>Mucoromycota</taxon>
        <taxon>Mortierellomycotina</taxon>
        <taxon>Mortierellomycetes</taxon>
        <taxon>Mortierellales</taxon>
        <taxon>Mortierellaceae</taxon>
        <taxon>Linnemannia</taxon>
    </lineage>
</organism>
<dbReference type="Gene3D" id="3.80.10.10">
    <property type="entry name" value="Ribonuclease Inhibitor"/>
    <property type="match status" value="1"/>
</dbReference>
<dbReference type="OrthoDB" id="2375055at2759"/>
<dbReference type="AlphaFoldDB" id="A0A9P5RVC2"/>
<feature type="non-terminal residue" evidence="2">
    <location>
        <position position="1"/>
    </location>
</feature>